<evidence type="ECO:0000313" key="1">
    <source>
        <dbReference type="Proteomes" id="UP000887580"/>
    </source>
</evidence>
<dbReference type="WBParaSite" id="PS1159_v2.g22346.t1">
    <property type="protein sequence ID" value="PS1159_v2.g22346.t1"/>
    <property type="gene ID" value="PS1159_v2.g22346"/>
</dbReference>
<sequence>MAHLKAAFIIVIFMLSFDCINSVAIISSNGHKNQDDVMPCYVCEKGVQMTRDDLFASYADIKAKMINYCLSIYSQYKNNCIYIVNNYMADIYTKAHVTPYSAEAICANEGLCTDKNHHLKIIKN</sequence>
<organism evidence="1 2">
    <name type="scientific">Panagrolaimus sp. PS1159</name>
    <dbReference type="NCBI Taxonomy" id="55785"/>
    <lineage>
        <taxon>Eukaryota</taxon>
        <taxon>Metazoa</taxon>
        <taxon>Ecdysozoa</taxon>
        <taxon>Nematoda</taxon>
        <taxon>Chromadorea</taxon>
        <taxon>Rhabditida</taxon>
        <taxon>Tylenchina</taxon>
        <taxon>Panagrolaimomorpha</taxon>
        <taxon>Panagrolaimoidea</taxon>
        <taxon>Panagrolaimidae</taxon>
        <taxon>Panagrolaimus</taxon>
    </lineage>
</organism>
<dbReference type="Proteomes" id="UP000887580">
    <property type="component" value="Unplaced"/>
</dbReference>
<name>A0AC35FZI2_9BILA</name>
<protein>
    <submittedName>
        <fullName evidence="2">Saposin B-type domain-containing protein</fullName>
    </submittedName>
</protein>
<accession>A0AC35FZI2</accession>
<proteinExistence type="predicted"/>
<evidence type="ECO:0000313" key="2">
    <source>
        <dbReference type="WBParaSite" id="PS1159_v2.g22346.t1"/>
    </source>
</evidence>
<reference evidence="2" key="1">
    <citation type="submission" date="2022-11" db="UniProtKB">
        <authorList>
            <consortium name="WormBaseParasite"/>
        </authorList>
    </citation>
    <scope>IDENTIFICATION</scope>
</reference>